<keyword evidence="2 4" id="KW-0808">Transferase</keyword>
<reference evidence="4" key="1">
    <citation type="submission" date="2019-11" db="EMBL/GenBank/DDBJ databases">
        <authorList>
            <person name="Feng L."/>
        </authorList>
    </citation>
    <scope>NUCLEOTIDE SEQUENCE</scope>
    <source>
        <strain evidence="4">BdentiumLFYP24</strain>
    </source>
</reference>
<dbReference type="GO" id="GO:0016758">
    <property type="term" value="F:hexosyltransferase activity"/>
    <property type="evidence" value="ECO:0007669"/>
    <property type="project" value="TreeGrafter"/>
</dbReference>
<dbReference type="EMBL" id="CACRSP010000003">
    <property type="protein sequence ID" value="VYS92463.1"/>
    <property type="molecule type" value="Genomic_DNA"/>
</dbReference>
<evidence type="ECO:0000256" key="2">
    <source>
        <dbReference type="ARBA" id="ARBA00022679"/>
    </source>
</evidence>
<dbReference type="GO" id="GO:1901137">
    <property type="term" value="P:carbohydrate derivative biosynthetic process"/>
    <property type="evidence" value="ECO:0007669"/>
    <property type="project" value="UniProtKB-ARBA"/>
</dbReference>
<sequence length="413" mass="46263">MSRVRGWLTIPLDNERMQGMAESDEDEHVDDFLHGRRLRIGIISPYAFETPGGVQSHIRDFANELICQGHDVQVFAPGRRTKDMPLWVHTNGSSFAVPYNGSVAHLSYFLIAGLQTRRWIRQGHFDLLHLHEPEAPSLSHKPFTMHRHPPLVGTFHTAIDPYPFGLKVFERYLHRYLKPLDEAIFVSDAARQTAEHYLPESVRRTVIPNGIHHDRFAHAVPDPRWTGTTQAPTIGFLGRMGEERKGFAVFAAAARQVLRRYPHARFLCAGDGDNDGEAMVKRLDPSEDLLTHFEFLGRISDNDKARFYRSLSLYVAPQTGGESFGMVLAEAMSASCPVVSSDLAAFRAVSQDGRSAALFTNGDATSCADVICRLLSDDGERSDLAIAGERRSKDFDWNAVVNRVLHVYARALS</sequence>
<name>A0A6N2SFG1_9BIFI</name>
<evidence type="ECO:0000256" key="1">
    <source>
        <dbReference type="ARBA" id="ARBA00022676"/>
    </source>
</evidence>
<evidence type="ECO:0000259" key="3">
    <source>
        <dbReference type="Pfam" id="PF13439"/>
    </source>
</evidence>
<dbReference type="InterPro" id="IPR050194">
    <property type="entry name" value="Glycosyltransferase_grp1"/>
</dbReference>
<keyword evidence="1 4" id="KW-0328">Glycosyltransferase</keyword>
<dbReference type="PANTHER" id="PTHR45947:SF3">
    <property type="entry name" value="SULFOQUINOVOSYL TRANSFERASE SQD2"/>
    <property type="match status" value="1"/>
</dbReference>
<feature type="domain" description="Glycosyltransferase subfamily 4-like N-terminal" evidence="3">
    <location>
        <begin position="51"/>
        <end position="215"/>
    </location>
</feature>
<evidence type="ECO:0000313" key="4">
    <source>
        <dbReference type="EMBL" id="VYS92463.1"/>
    </source>
</evidence>
<protein>
    <submittedName>
        <fullName evidence="4">GDP-mannose-dependent alpha-(1-2)-phosphatidylinositol mannosyltransferase</fullName>
        <ecNumber evidence="4">2.4.1.57</ecNumber>
    </submittedName>
</protein>
<organism evidence="4">
    <name type="scientific">Bifidobacterium dentium</name>
    <dbReference type="NCBI Taxonomy" id="1689"/>
    <lineage>
        <taxon>Bacteria</taxon>
        <taxon>Bacillati</taxon>
        <taxon>Actinomycetota</taxon>
        <taxon>Actinomycetes</taxon>
        <taxon>Bifidobacteriales</taxon>
        <taxon>Bifidobacteriaceae</taxon>
        <taxon>Bifidobacterium</taxon>
    </lineage>
</organism>
<dbReference type="Pfam" id="PF13692">
    <property type="entry name" value="Glyco_trans_1_4"/>
    <property type="match status" value="1"/>
</dbReference>
<dbReference type="Pfam" id="PF13439">
    <property type="entry name" value="Glyco_transf_4"/>
    <property type="match status" value="1"/>
</dbReference>
<dbReference type="AlphaFoldDB" id="A0A6N2SFG1"/>
<proteinExistence type="predicted"/>
<accession>A0A6N2SFG1</accession>
<gene>
    <name evidence="4" type="primary">pimA</name>
    <name evidence="4" type="ORF">BDLFYP24_01503</name>
</gene>
<dbReference type="CDD" id="cd03801">
    <property type="entry name" value="GT4_PimA-like"/>
    <property type="match status" value="1"/>
</dbReference>
<dbReference type="SUPFAM" id="SSF53756">
    <property type="entry name" value="UDP-Glycosyltransferase/glycogen phosphorylase"/>
    <property type="match status" value="1"/>
</dbReference>
<dbReference type="EC" id="2.4.1.57" evidence="4"/>
<dbReference type="PANTHER" id="PTHR45947">
    <property type="entry name" value="SULFOQUINOVOSYL TRANSFERASE SQD2"/>
    <property type="match status" value="1"/>
</dbReference>
<dbReference type="Gene3D" id="3.40.50.2000">
    <property type="entry name" value="Glycogen Phosphorylase B"/>
    <property type="match status" value="2"/>
</dbReference>
<dbReference type="InterPro" id="IPR028098">
    <property type="entry name" value="Glyco_trans_4-like_N"/>
</dbReference>